<feature type="region of interest" description="Disordered" evidence="1">
    <location>
        <begin position="482"/>
        <end position="508"/>
    </location>
</feature>
<reference evidence="2" key="2">
    <citation type="submission" date="2020-05" db="EMBL/GenBank/DDBJ databases">
        <authorList>
            <person name="Kim H.-S."/>
            <person name="Proctor R.H."/>
            <person name="Brown D.W."/>
        </authorList>
    </citation>
    <scope>NUCLEOTIDE SEQUENCE</scope>
    <source>
        <strain evidence="2">NRRL 22465</strain>
    </source>
</reference>
<feature type="compositionally biased region" description="Low complexity" evidence="1">
    <location>
        <begin position="421"/>
        <end position="432"/>
    </location>
</feature>
<organism evidence="2 3">
    <name type="scientific">Fusarium zealandicum</name>
    <dbReference type="NCBI Taxonomy" id="1053134"/>
    <lineage>
        <taxon>Eukaryota</taxon>
        <taxon>Fungi</taxon>
        <taxon>Dikarya</taxon>
        <taxon>Ascomycota</taxon>
        <taxon>Pezizomycotina</taxon>
        <taxon>Sordariomycetes</taxon>
        <taxon>Hypocreomycetidae</taxon>
        <taxon>Hypocreales</taxon>
        <taxon>Nectriaceae</taxon>
        <taxon>Fusarium</taxon>
        <taxon>Fusarium staphyleae species complex</taxon>
    </lineage>
</organism>
<dbReference type="PANTHER" id="PTHR35391">
    <property type="entry name" value="C2H2-TYPE DOMAIN-CONTAINING PROTEIN-RELATED"/>
    <property type="match status" value="1"/>
</dbReference>
<feature type="region of interest" description="Disordered" evidence="1">
    <location>
        <begin position="117"/>
        <end position="146"/>
    </location>
</feature>
<evidence type="ECO:0000313" key="3">
    <source>
        <dbReference type="Proteomes" id="UP000635477"/>
    </source>
</evidence>
<name>A0A8H4UDX7_9HYPO</name>
<protein>
    <submittedName>
        <fullName evidence="2">Uncharacterized protein</fullName>
    </submittedName>
</protein>
<proteinExistence type="predicted"/>
<feature type="region of interest" description="Disordered" evidence="1">
    <location>
        <begin position="194"/>
        <end position="218"/>
    </location>
</feature>
<evidence type="ECO:0000313" key="2">
    <source>
        <dbReference type="EMBL" id="KAF4974769.1"/>
    </source>
</evidence>
<dbReference type="OrthoDB" id="195446at2759"/>
<comment type="caution">
    <text evidence="2">The sequence shown here is derived from an EMBL/GenBank/DDBJ whole genome shotgun (WGS) entry which is preliminary data.</text>
</comment>
<keyword evidence="3" id="KW-1185">Reference proteome</keyword>
<dbReference type="Proteomes" id="UP000635477">
    <property type="component" value="Unassembled WGS sequence"/>
</dbReference>
<dbReference type="AlphaFoldDB" id="A0A8H4UDX7"/>
<accession>A0A8H4UDX7</accession>
<gene>
    <name evidence="2" type="ORF">FZEAL_8366</name>
</gene>
<sequence length="697" mass="78419">MGDVEDDARIFHLAEECDDLFTKYLNNIETLDVRTVEDNLLKSIIQLGKDYQARFNAWLSYMGVFAEEKLSLDRRLANNADIAKMFAVLLVVLKQNLQDQHQKRLDRPQALTKELENDLMNDEEASGRTSTEPKKALEDSTVAISRSDVVDHRSGGEIYAQMPGAPQKSLKSVSEEKPSTLRASEFRRMLEAHNAGAGGSDTSPTSSAPAGEISYPRPPKIKPREPCVTCQWCFETLPAHRVRTAYRKPSGWWRHHVDKDLKPYICLAADKCSEDGPFFSDIASWRAHMNEMHTSNWTTEVHPEPLWTCDVDHVVPMSFPSRESLASHLQNSHGALFTSLQIASIVRRNFRYKPRETGVCPFACTYDAKRDPSIADEGALSGRSPKNSEMVPKSEINRKRPGVRTQGKTKRRRKVGFVEAEQQPQETQTTSEHSSEDLSDDQQDISGKARNHVLQNMLSRHISMHLKSLAFLTLRFKELQDQDRVSDGDSSPQQRSIDDTGNSERQMDLDEVSLTFEENPIREPNDDELFEGLYDVNSFDVADSQDSSSLAGQQEILEQYYLHGKDHSDYFQEGVSEFLKDHTSEQDTIGQRSTYTRTWGPKIGELKEFEIFIDSGPLESREAGKSTGATCGSGLKLDSSQFVSLSDSLQDRPVISNETSQGGDCIGIGEWVTQEGGTESEVKMRSRLMDISWGGNM</sequence>
<feature type="compositionally biased region" description="Basic residues" evidence="1">
    <location>
        <begin position="399"/>
        <end position="415"/>
    </location>
</feature>
<feature type="region of interest" description="Disordered" evidence="1">
    <location>
        <begin position="158"/>
        <end position="181"/>
    </location>
</feature>
<feature type="compositionally biased region" description="Polar residues" evidence="1">
    <location>
        <begin position="488"/>
        <end position="504"/>
    </location>
</feature>
<feature type="region of interest" description="Disordered" evidence="1">
    <location>
        <begin position="375"/>
        <end position="443"/>
    </location>
</feature>
<evidence type="ECO:0000256" key="1">
    <source>
        <dbReference type="SAM" id="MobiDB-lite"/>
    </source>
</evidence>
<dbReference type="PANTHER" id="PTHR35391:SF7">
    <property type="entry name" value="C2H2-TYPE DOMAIN-CONTAINING PROTEIN"/>
    <property type="match status" value="1"/>
</dbReference>
<dbReference type="EMBL" id="JABEYC010000710">
    <property type="protein sequence ID" value="KAF4974769.1"/>
    <property type="molecule type" value="Genomic_DNA"/>
</dbReference>
<reference evidence="2" key="1">
    <citation type="journal article" date="2020" name="BMC Genomics">
        <title>Correction to: Identification and distribution of gene clusters required for synthesis of sphingolipid metabolism inhibitors in diverse species of the filamentous fungus Fusarium.</title>
        <authorList>
            <person name="Kim H.S."/>
            <person name="Lohmar J.M."/>
            <person name="Busman M."/>
            <person name="Brown D.W."/>
            <person name="Naumann T.A."/>
            <person name="Divon H.H."/>
            <person name="Lysoe E."/>
            <person name="Uhlig S."/>
            <person name="Proctor R.H."/>
        </authorList>
    </citation>
    <scope>NUCLEOTIDE SEQUENCE</scope>
    <source>
        <strain evidence="2">NRRL 22465</strain>
    </source>
</reference>